<gene>
    <name evidence="1" type="ORF">NEIMUCOT_04021</name>
</gene>
<organism evidence="1 2">
    <name type="scientific">Neisseria mucosa (strain ATCC 25996 / DSM 4631 / NCTC 10774 / M26)</name>
    <dbReference type="NCBI Taxonomy" id="546266"/>
    <lineage>
        <taxon>Bacteria</taxon>
        <taxon>Pseudomonadati</taxon>
        <taxon>Pseudomonadota</taxon>
        <taxon>Betaproteobacteria</taxon>
        <taxon>Neisseriales</taxon>
        <taxon>Neisseriaceae</taxon>
        <taxon>Neisseria</taxon>
    </lineage>
</organism>
<dbReference type="EMBL" id="ACDX02000002">
    <property type="protein sequence ID" value="EFC89604.1"/>
    <property type="molecule type" value="Genomic_DNA"/>
</dbReference>
<evidence type="ECO:0000313" key="2">
    <source>
        <dbReference type="Proteomes" id="UP000003344"/>
    </source>
</evidence>
<comment type="caution">
    <text evidence="1">The sequence shown here is derived from an EMBL/GenBank/DDBJ whole genome shotgun (WGS) entry which is preliminary data.</text>
</comment>
<sequence>MRHCFDNISKVGTTEEYCRTRRLKTQNLFSDDLPLDKDRQIRSNVCFLSNPMN</sequence>
<dbReference type="AlphaFoldDB" id="D2ZTT4"/>
<name>D2ZTT4_NEIM2</name>
<dbReference type="Proteomes" id="UP000003344">
    <property type="component" value="Unassembled WGS sequence"/>
</dbReference>
<reference evidence="1 2" key="1">
    <citation type="submission" date="2009-10" db="EMBL/GenBank/DDBJ databases">
        <authorList>
            <person name="Weinstock G."/>
            <person name="Sodergren E."/>
            <person name="Clifton S."/>
            <person name="Fulton L."/>
            <person name="Fulton B."/>
            <person name="Courtney L."/>
            <person name="Fronick C."/>
            <person name="Harrison M."/>
            <person name="Strong C."/>
            <person name="Farmer C."/>
            <person name="Delahaunty K."/>
            <person name="Markovic C."/>
            <person name="Hall O."/>
            <person name="Minx P."/>
            <person name="Tomlinson C."/>
            <person name="Mitreva M."/>
            <person name="Nelson J."/>
            <person name="Hou S."/>
            <person name="Wollam A."/>
            <person name="Pepin K.H."/>
            <person name="Johnson M."/>
            <person name="Bhonagiri V."/>
            <person name="Nash W.E."/>
            <person name="Warren W."/>
            <person name="Chinwalla A."/>
            <person name="Mardis E.R."/>
            <person name="Wilson R.K."/>
        </authorList>
    </citation>
    <scope>NUCLEOTIDE SEQUENCE [LARGE SCALE GENOMIC DNA]</scope>
    <source>
        <strain evidence="2">ATCC 25996 / DSM 4631 / NCTC 10774 / M26</strain>
    </source>
</reference>
<protein>
    <submittedName>
        <fullName evidence="1">Uncharacterized protein</fullName>
    </submittedName>
</protein>
<evidence type="ECO:0000313" key="1">
    <source>
        <dbReference type="EMBL" id="EFC89604.1"/>
    </source>
</evidence>
<accession>D2ZTT4</accession>
<proteinExistence type="predicted"/>